<reference evidence="8 9" key="1">
    <citation type="submission" date="2018-07" db="EMBL/GenBank/DDBJ databases">
        <title>Genomic Encyclopedia of Type Strains, Phase IV (KMG-IV): sequencing the most valuable type-strain genomes for metagenomic binning, comparative biology and taxonomic classification.</title>
        <authorList>
            <person name="Goeker M."/>
        </authorList>
    </citation>
    <scope>NUCLEOTIDE SEQUENCE [LARGE SCALE GENOMIC DNA]</scope>
    <source>
        <strain evidence="8 9">DSM 44290</strain>
    </source>
</reference>
<evidence type="ECO:0000259" key="6">
    <source>
        <dbReference type="PROSITE" id="PS50043"/>
    </source>
</evidence>
<keyword evidence="2" id="KW-0805">Transcription regulation</keyword>
<evidence type="ECO:0000256" key="4">
    <source>
        <dbReference type="ARBA" id="ARBA00023163"/>
    </source>
</evidence>
<dbReference type="SMART" id="SM00448">
    <property type="entry name" value="REC"/>
    <property type="match status" value="1"/>
</dbReference>
<organism evidence="8 9">
    <name type="scientific">Nocardia pseudobrasiliensis</name>
    <dbReference type="NCBI Taxonomy" id="45979"/>
    <lineage>
        <taxon>Bacteria</taxon>
        <taxon>Bacillati</taxon>
        <taxon>Actinomycetota</taxon>
        <taxon>Actinomycetes</taxon>
        <taxon>Mycobacteriales</taxon>
        <taxon>Nocardiaceae</taxon>
        <taxon>Nocardia</taxon>
    </lineage>
</organism>
<dbReference type="InterPro" id="IPR039420">
    <property type="entry name" value="WalR-like"/>
</dbReference>
<gene>
    <name evidence="8" type="ORF">DFR76_102535</name>
</gene>
<evidence type="ECO:0000256" key="5">
    <source>
        <dbReference type="PROSITE-ProRule" id="PRU00169"/>
    </source>
</evidence>
<dbReference type="SUPFAM" id="SSF52172">
    <property type="entry name" value="CheY-like"/>
    <property type="match status" value="1"/>
</dbReference>
<dbReference type="PANTHER" id="PTHR43214">
    <property type="entry name" value="TWO-COMPONENT RESPONSE REGULATOR"/>
    <property type="match status" value="1"/>
</dbReference>
<dbReference type="GO" id="GO:0003677">
    <property type="term" value="F:DNA binding"/>
    <property type="evidence" value="ECO:0007669"/>
    <property type="project" value="UniProtKB-KW"/>
</dbReference>
<keyword evidence="4" id="KW-0804">Transcription</keyword>
<dbReference type="SUPFAM" id="SSF46894">
    <property type="entry name" value="C-terminal effector domain of the bipartite response regulators"/>
    <property type="match status" value="1"/>
</dbReference>
<accession>A0A370IF98</accession>
<evidence type="ECO:0000259" key="7">
    <source>
        <dbReference type="PROSITE" id="PS50110"/>
    </source>
</evidence>
<dbReference type="InterPro" id="IPR011006">
    <property type="entry name" value="CheY-like_superfamily"/>
</dbReference>
<evidence type="ECO:0000256" key="1">
    <source>
        <dbReference type="ARBA" id="ARBA00022553"/>
    </source>
</evidence>
<dbReference type="InterPro" id="IPR001789">
    <property type="entry name" value="Sig_transdc_resp-reg_receiver"/>
</dbReference>
<proteinExistence type="predicted"/>
<dbReference type="AlphaFoldDB" id="A0A370IF98"/>
<keyword evidence="1 5" id="KW-0597">Phosphoprotein</keyword>
<keyword evidence="3" id="KW-0238">DNA-binding</keyword>
<dbReference type="SMART" id="SM00421">
    <property type="entry name" value="HTH_LUXR"/>
    <property type="match status" value="1"/>
</dbReference>
<feature type="modified residue" description="4-aspartylphosphate" evidence="5">
    <location>
        <position position="54"/>
    </location>
</feature>
<dbReference type="PROSITE" id="PS50043">
    <property type="entry name" value="HTH_LUXR_2"/>
    <property type="match status" value="1"/>
</dbReference>
<dbReference type="CDD" id="cd06170">
    <property type="entry name" value="LuxR_C_like"/>
    <property type="match status" value="1"/>
</dbReference>
<dbReference type="Gene3D" id="3.40.50.2300">
    <property type="match status" value="1"/>
</dbReference>
<evidence type="ECO:0000313" key="8">
    <source>
        <dbReference type="EMBL" id="RDI68134.1"/>
    </source>
</evidence>
<sequence length="221" mass="23740">MITVLVVDDQPLVRAGLAALVRTSGRLTVVGEAATGEDAVALTELHQPDVVLMDIRMPGMDGITATEKILATASARPPRVLILTTFDLDEYVYSALRIGASGFLLKDTSPEQVLAAIHAVAAGDVLIAPAVLRRLVEEFAARTESHRGPHPSLESLTTREVEVLRLVGRGISNIEIAAELCVSESTVKTHLYRSMTKLGIRSRAQAVVIAYETGLVVPRRN</sequence>
<dbReference type="STRING" id="1210086.GCA_001613105_01111"/>
<dbReference type="CDD" id="cd17535">
    <property type="entry name" value="REC_NarL-like"/>
    <property type="match status" value="1"/>
</dbReference>
<dbReference type="PANTHER" id="PTHR43214:SF24">
    <property type="entry name" value="TRANSCRIPTIONAL REGULATORY PROTEIN NARL-RELATED"/>
    <property type="match status" value="1"/>
</dbReference>
<evidence type="ECO:0000256" key="2">
    <source>
        <dbReference type="ARBA" id="ARBA00023015"/>
    </source>
</evidence>
<dbReference type="GO" id="GO:0000160">
    <property type="term" value="P:phosphorelay signal transduction system"/>
    <property type="evidence" value="ECO:0007669"/>
    <property type="project" value="InterPro"/>
</dbReference>
<name>A0A370IF98_9NOCA</name>
<dbReference type="Pfam" id="PF00196">
    <property type="entry name" value="GerE"/>
    <property type="match status" value="1"/>
</dbReference>
<comment type="caution">
    <text evidence="8">The sequence shown here is derived from an EMBL/GenBank/DDBJ whole genome shotgun (WGS) entry which is preliminary data.</text>
</comment>
<dbReference type="InterPro" id="IPR016032">
    <property type="entry name" value="Sig_transdc_resp-reg_C-effctor"/>
</dbReference>
<dbReference type="Proteomes" id="UP000254869">
    <property type="component" value="Unassembled WGS sequence"/>
</dbReference>
<evidence type="ECO:0000256" key="3">
    <source>
        <dbReference type="ARBA" id="ARBA00023125"/>
    </source>
</evidence>
<dbReference type="InterPro" id="IPR000792">
    <property type="entry name" value="Tscrpt_reg_LuxR_C"/>
</dbReference>
<evidence type="ECO:0000313" key="9">
    <source>
        <dbReference type="Proteomes" id="UP000254869"/>
    </source>
</evidence>
<dbReference type="InterPro" id="IPR058245">
    <property type="entry name" value="NreC/VraR/RcsB-like_REC"/>
</dbReference>
<dbReference type="PROSITE" id="PS00622">
    <property type="entry name" value="HTH_LUXR_1"/>
    <property type="match status" value="1"/>
</dbReference>
<dbReference type="PRINTS" id="PR00038">
    <property type="entry name" value="HTHLUXR"/>
</dbReference>
<dbReference type="PROSITE" id="PS50110">
    <property type="entry name" value="RESPONSE_REGULATORY"/>
    <property type="match status" value="1"/>
</dbReference>
<feature type="domain" description="Response regulatory" evidence="7">
    <location>
        <begin position="3"/>
        <end position="121"/>
    </location>
</feature>
<dbReference type="GO" id="GO:0006355">
    <property type="term" value="P:regulation of DNA-templated transcription"/>
    <property type="evidence" value="ECO:0007669"/>
    <property type="project" value="InterPro"/>
</dbReference>
<dbReference type="EMBL" id="QQBC01000002">
    <property type="protein sequence ID" value="RDI68134.1"/>
    <property type="molecule type" value="Genomic_DNA"/>
</dbReference>
<keyword evidence="9" id="KW-1185">Reference proteome</keyword>
<feature type="domain" description="HTH luxR-type" evidence="6">
    <location>
        <begin position="149"/>
        <end position="214"/>
    </location>
</feature>
<dbReference type="Pfam" id="PF00072">
    <property type="entry name" value="Response_reg"/>
    <property type="match status" value="1"/>
</dbReference>
<protein>
    <submittedName>
        <fullName evidence="8">LuxR family two component transcriptional regulator</fullName>
    </submittedName>
</protein>
<dbReference type="RefSeq" id="WP_067992776.1">
    <property type="nucleotide sequence ID" value="NZ_QQBC01000002.1"/>
</dbReference>